<accession>A0ABT5SXE6</accession>
<protein>
    <submittedName>
        <fullName evidence="3">Alpha/beta hydrolase</fullName>
    </submittedName>
</protein>
<reference evidence="3 4" key="1">
    <citation type="submission" date="2023-02" db="EMBL/GenBank/DDBJ databases">
        <title>Genome sequencing required for Actinomycetospora new species description.</title>
        <authorList>
            <person name="Saimee Y."/>
            <person name="Duangmal K."/>
        </authorList>
    </citation>
    <scope>NUCLEOTIDE SEQUENCE [LARGE SCALE GENOMIC DNA]</scope>
    <source>
        <strain evidence="3 4">DW7H6</strain>
    </source>
</reference>
<comment type="caution">
    <text evidence="3">The sequence shown here is derived from an EMBL/GenBank/DDBJ whole genome shotgun (WGS) entry which is preliminary data.</text>
</comment>
<evidence type="ECO:0000313" key="4">
    <source>
        <dbReference type="Proteomes" id="UP001300763"/>
    </source>
</evidence>
<keyword evidence="4" id="KW-1185">Reference proteome</keyword>
<dbReference type="EMBL" id="JAQZAO010000006">
    <property type="protein sequence ID" value="MDD7966677.1"/>
    <property type="molecule type" value="Genomic_DNA"/>
</dbReference>
<proteinExistence type="predicted"/>
<name>A0ABT5SXE6_9PSEU</name>
<dbReference type="Proteomes" id="UP001300763">
    <property type="component" value="Unassembled WGS sequence"/>
</dbReference>
<dbReference type="InterPro" id="IPR050300">
    <property type="entry name" value="GDXG_lipolytic_enzyme"/>
</dbReference>
<dbReference type="SUPFAM" id="SSF53474">
    <property type="entry name" value="alpha/beta-Hydrolases"/>
    <property type="match status" value="1"/>
</dbReference>
<gene>
    <name evidence="3" type="ORF">PGB27_15185</name>
</gene>
<dbReference type="InterPro" id="IPR013094">
    <property type="entry name" value="AB_hydrolase_3"/>
</dbReference>
<evidence type="ECO:0000259" key="2">
    <source>
        <dbReference type="Pfam" id="PF07859"/>
    </source>
</evidence>
<dbReference type="PANTHER" id="PTHR48081">
    <property type="entry name" value="AB HYDROLASE SUPERFAMILY PROTEIN C4A8.06C"/>
    <property type="match status" value="1"/>
</dbReference>
<feature type="domain" description="Alpha/beta hydrolase fold-3" evidence="2">
    <location>
        <begin position="78"/>
        <end position="284"/>
    </location>
</feature>
<organism evidence="3 4">
    <name type="scientific">Actinomycetospora lemnae</name>
    <dbReference type="NCBI Taxonomy" id="3019891"/>
    <lineage>
        <taxon>Bacteria</taxon>
        <taxon>Bacillati</taxon>
        <taxon>Actinomycetota</taxon>
        <taxon>Actinomycetes</taxon>
        <taxon>Pseudonocardiales</taxon>
        <taxon>Pseudonocardiaceae</taxon>
        <taxon>Actinomycetospora</taxon>
    </lineage>
</organism>
<evidence type="ECO:0000313" key="3">
    <source>
        <dbReference type="EMBL" id="MDD7966677.1"/>
    </source>
</evidence>
<dbReference type="PANTHER" id="PTHR48081:SF8">
    <property type="entry name" value="ALPHA_BETA HYDROLASE FOLD-3 DOMAIN-CONTAINING PROTEIN-RELATED"/>
    <property type="match status" value="1"/>
</dbReference>
<dbReference type="Pfam" id="PF07859">
    <property type="entry name" value="Abhydrolase_3"/>
    <property type="match status" value="1"/>
</dbReference>
<keyword evidence="1 3" id="KW-0378">Hydrolase</keyword>
<sequence>MPVHPEAQALLDALVEQGMPPIECMTVPQARQATAAFVDLQPPAEDVATVSDRAIPGPAGDIPVRIYTPSGDLPHGVLVYFHGGGWVIGDIETVDRPCRQIANAAGVTVVSVDYRLAPEHVQPAAFEDCYAATSWVAEHADELGVDASRLAVGGDSAGGHLAAAVSLAARDRGGPAIAFQLLIYPVVDFDWTSPSINDNGEGYLLGRATMQWFWAHYLGATDPSDDPYTFPLRAQDLTNLPPAFVATAEYDPLRDEGEAYARKLEAAGNTVTATRYDGMIHGFLWTLGATPSGARMVDDAVAAMRPVLSATVSA</sequence>
<dbReference type="InterPro" id="IPR029058">
    <property type="entry name" value="AB_hydrolase_fold"/>
</dbReference>
<evidence type="ECO:0000256" key="1">
    <source>
        <dbReference type="ARBA" id="ARBA00022801"/>
    </source>
</evidence>
<dbReference type="GO" id="GO:0016787">
    <property type="term" value="F:hydrolase activity"/>
    <property type="evidence" value="ECO:0007669"/>
    <property type="project" value="UniProtKB-KW"/>
</dbReference>
<dbReference type="Gene3D" id="3.40.50.1820">
    <property type="entry name" value="alpha/beta hydrolase"/>
    <property type="match status" value="1"/>
</dbReference>
<dbReference type="RefSeq" id="WP_274201210.1">
    <property type="nucleotide sequence ID" value="NZ_JAQZAO010000006.1"/>
</dbReference>